<accession>A0AAW7B0Q8</accession>
<dbReference type="EMBL" id="JARQXC010000009">
    <property type="protein sequence ID" value="MDL2332823.1"/>
    <property type="molecule type" value="Genomic_DNA"/>
</dbReference>
<dbReference type="Pfam" id="PF00756">
    <property type="entry name" value="Esterase"/>
    <property type="match status" value="1"/>
</dbReference>
<keyword evidence="2 3" id="KW-0378">Hydrolase</keyword>
<dbReference type="Gene3D" id="3.40.50.1820">
    <property type="entry name" value="alpha/beta hydrolase"/>
    <property type="match status" value="1"/>
</dbReference>
<dbReference type="InterPro" id="IPR052558">
    <property type="entry name" value="Siderophore_Hydrolase_D"/>
</dbReference>
<evidence type="ECO:0000256" key="2">
    <source>
        <dbReference type="ARBA" id="ARBA00022801"/>
    </source>
</evidence>
<evidence type="ECO:0000313" key="3">
    <source>
        <dbReference type="EMBL" id="MDL2332823.1"/>
    </source>
</evidence>
<dbReference type="SUPFAM" id="SSF53474">
    <property type="entry name" value="alpha/beta-Hydrolases"/>
    <property type="match status" value="1"/>
</dbReference>
<evidence type="ECO:0000256" key="1">
    <source>
        <dbReference type="ARBA" id="ARBA00005622"/>
    </source>
</evidence>
<keyword evidence="4" id="KW-1185">Reference proteome</keyword>
<dbReference type="InterPro" id="IPR000801">
    <property type="entry name" value="Esterase-like"/>
</dbReference>
<dbReference type="InterPro" id="IPR029058">
    <property type="entry name" value="AB_hydrolase_fold"/>
</dbReference>
<dbReference type="GO" id="GO:0016788">
    <property type="term" value="F:hydrolase activity, acting on ester bonds"/>
    <property type="evidence" value="ECO:0007669"/>
    <property type="project" value="TreeGrafter"/>
</dbReference>
<protein>
    <submittedName>
        <fullName evidence="3">Alpha/beta hydrolase-fold protein</fullName>
    </submittedName>
</protein>
<evidence type="ECO:0000313" key="4">
    <source>
        <dbReference type="Proteomes" id="UP001171122"/>
    </source>
</evidence>
<comment type="caution">
    <text evidence="3">The sequence shown here is derived from an EMBL/GenBank/DDBJ whole genome shotgun (WGS) entry which is preliminary data.</text>
</comment>
<dbReference type="Proteomes" id="UP001171122">
    <property type="component" value="Unassembled WGS sequence"/>
</dbReference>
<dbReference type="AlphaFoldDB" id="A0AAW7B0Q8"/>
<proteinExistence type="inferred from homology"/>
<dbReference type="PANTHER" id="PTHR40841:SF2">
    <property type="entry name" value="SIDEROPHORE-DEGRADING ESTERASE (EUROFUNG)"/>
    <property type="match status" value="1"/>
</dbReference>
<dbReference type="RefSeq" id="WP_025200364.1">
    <property type="nucleotide sequence ID" value="NZ_JARQXC010000009.1"/>
</dbReference>
<gene>
    <name evidence="3" type="ORF">P8A28_07715</name>
</gene>
<dbReference type="PANTHER" id="PTHR40841">
    <property type="entry name" value="SIDEROPHORE TRIACETYLFUSARININE C ESTERASE"/>
    <property type="match status" value="1"/>
</dbReference>
<sequence>MTLKTSEWQPVYLPGSQSFEVNSKCTGETYQVLVRVPDGSVPENGYPVLWMLDAETSFPLAYSRPTRNFATGSLVDGLIVAIGFPGSSLHNPAARARNYTPVPDSATGDHVSEEFGKASDFLCFIAEELRPLLATKFPLDLTQQTLFGHSYGGLFAIYVLLNHPGHFERYWAASPSLWFSEAMVLRQLRALPPIARCEKLVITVGQDEQYSSQPLNDRRRAHLEKRAMVDNITEAAQRISEANPTLPMQLIVAKDHDHFDMLMHGVRRAQLLAFG</sequence>
<name>A0AAW7B0Q8_9HYPH</name>
<reference evidence="3" key="1">
    <citation type="journal article" date="2023" name="Front. Microbiol.">
        <title>Isolation of Brucella inopinata from a White's tree frog (Litoria caerulea): pose exotic frogs a potential risk to human health?</title>
        <authorList>
            <person name="Scholz H.C."/>
            <person name="Heckers K.O."/>
            <person name="Appelt S."/>
            <person name="Geier-Doemling D."/>
            <person name="Schlegel P."/>
            <person name="Wattam A.R."/>
        </authorList>
    </citation>
    <scope>NUCLEOTIDE SEQUENCE</scope>
    <source>
        <strain evidence="3">FO700662</strain>
    </source>
</reference>
<organism evidence="3 4">
    <name type="scientific">Brucella inopinata</name>
    <dbReference type="NCBI Taxonomy" id="1218315"/>
    <lineage>
        <taxon>Bacteria</taxon>
        <taxon>Pseudomonadati</taxon>
        <taxon>Pseudomonadota</taxon>
        <taxon>Alphaproteobacteria</taxon>
        <taxon>Hyphomicrobiales</taxon>
        <taxon>Brucellaceae</taxon>
        <taxon>Brucella/Ochrobactrum group</taxon>
        <taxon>Brucella</taxon>
    </lineage>
</organism>
<comment type="similarity">
    <text evidence="1">Belongs to the esterase D family.</text>
</comment>